<evidence type="ECO:0000313" key="1">
    <source>
        <dbReference type="EMBL" id="CAH0590273.1"/>
    </source>
</evidence>
<name>A0A9P0BRA3_CHRIL</name>
<dbReference type="Proteomes" id="UP001154114">
    <property type="component" value="Chromosome 18"/>
</dbReference>
<dbReference type="EMBL" id="LR824021">
    <property type="protein sequence ID" value="CAH0590273.1"/>
    <property type="molecule type" value="Genomic_DNA"/>
</dbReference>
<dbReference type="AlphaFoldDB" id="A0A9P0BRA3"/>
<organism evidence="1 2">
    <name type="scientific">Chrysodeixis includens</name>
    <name type="common">Soybean looper</name>
    <name type="synonym">Pseudoplusia includens</name>
    <dbReference type="NCBI Taxonomy" id="689277"/>
    <lineage>
        <taxon>Eukaryota</taxon>
        <taxon>Metazoa</taxon>
        <taxon>Ecdysozoa</taxon>
        <taxon>Arthropoda</taxon>
        <taxon>Hexapoda</taxon>
        <taxon>Insecta</taxon>
        <taxon>Pterygota</taxon>
        <taxon>Neoptera</taxon>
        <taxon>Endopterygota</taxon>
        <taxon>Lepidoptera</taxon>
        <taxon>Glossata</taxon>
        <taxon>Ditrysia</taxon>
        <taxon>Noctuoidea</taxon>
        <taxon>Noctuidae</taxon>
        <taxon>Plusiinae</taxon>
        <taxon>Chrysodeixis</taxon>
    </lineage>
</organism>
<sequence>MLTSLISVHRVPTNIKGQVCGKIVTEKPLKVEEDVRYSRLILIAVRHPSSESERSSACEYQCYLTYLRHTSKTTNMVSTSGLVFVLLALAVGREGVLSASSARELRCGRRLVSGLFSRPRLPLGYSYVTTVPRGACRLNVSEITPTDNYIGKWAANMRLVTYQSALSMEWTCTGNCTSGSSTGVQRRSVVCARLDAGAASDTECGPAPRAARACDPPCGTNNTPPLSIGK</sequence>
<evidence type="ECO:0000313" key="2">
    <source>
        <dbReference type="Proteomes" id="UP001154114"/>
    </source>
</evidence>
<gene>
    <name evidence="1" type="ORF">CINC_LOCUS4837</name>
</gene>
<reference evidence="1" key="1">
    <citation type="submission" date="2021-12" db="EMBL/GenBank/DDBJ databases">
        <authorList>
            <person name="King R."/>
        </authorList>
    </citation>
    <scope>NUCLEOTIDE SEQUENCE</scope>
</reference>
<protein>
    <submittedName>
        <fullName evidence="1">Uncharacterized protein</fullName>
    </submittedName>
</protein>
<accession>A0A9P0BRA3</accession>
<proteinExistence type="predicted"/>
<dbReference type="OrthoDB" id="5781878at2759"/>
<keyword evidence="2" id="KW-1185">Reference proteome</keyword>